<dbReference type="OrthoDB" id="817978at2759"/>
<name>A0A161ZPT8_DAUCS</name>
<dbReference type="InterPro" id="IPR036392">
    <property type="entry name" value="PLAT/LH2_dom_sf"/>
</dbReference>
<feature type="chain" id="PRO_5007831524" evidence="1">
    <location>
        <begin position="28"/>
        <end position="174"/>
    </location>
</feature>
<dbReference type="InterPro" id="IPR010417">
    <property type="entry name" value="Embryo-specific_ATS3"/>
</dbReference>
<dbReference type="CDD" id="cd00113">
    <property type="entry name" value="PLAT"/>
    <property type="match status" value="1"/>
</dbReference>
<dbReference type="KEGG" id="dcr:108193825"/>
<organism evidence="2">
    <name type="scientific">Daucus carota subsp. sativus</name>
    <name type="common">Carrot</name>
    <dbReference type="NCBI Taxonomy" id="79200"/>
    <lineage>
        <taxon>Eukaryota</taxon>
        <taxon>Viridiplantae</taxon>
        <taxon>Streptophyta</taxon>
        <taxon>Embryophyta</taxon>
        <taxon>Tracheophyta</taxon>
        <taxon>Spermatophyta</taxon>
        <taxon>Magnoliopsida</taxon>
        <taxon>eudicotyledons</taxon>
        <taxon>Gunneridae</taxon>
        <taxon>Pentapetalae</taxon>
        <taxon>asterids</taxon>
        <taxon>campanulids</taxon>
        <taxon>Apiales</taxon>
        <taxon>Apiaceae</taxon>
        <taxon>Apioideae</taxon>
        <taxon>Scandiceae</taxon>
        <taxon>Daucinae</taxon>
        <taxon>Daucus</taxon>
        <taxon>Daucus sect. Daucus</taxon>
    </lineage>
</organism>
<dbReference type="PANTHER" id="PTHR31718">
    <property type="entry name" value="PLAT DOMAIN-CONTAINING PROTEIN"/>
    <property type="match status" value="1"/>
</dbReference>
<evidence type="ECO:0000313" key="2">
    <source>
        <dbReference type="EMBL" id="KZM88430.1"/>
    </source>
</evidence>
<dbReference type="SUPFAM" id="SSF49723">
    <property type="entry name" value="Lipase/lipooxygenase domain (PLAT/LH2 domain)"/>
    <property type="match status" value="1"/>
</dbReference>
<protein>
    <submittedName>
        <fullName evidence="2">Uncharacterized protein</fullName>
    </submittedName>
</protein>
<dbReference type="Pfam" id="PF06232">
    <property type="entry name" value="ATS3"/>
    <property type="match status" value="1"/>
</dbReference>
<keyword evidence="1" id="KW-0732">Signal</keyword>
<dbReference type="EMBL" id="LNRQ01000007">
    <property type="protein sequence ID" value="KZM88430.1"/>
    <property type="molecule type" value="Genomic_DNA"/>
</dbReference>
<dbReference type="OMA" id="YDGWLPE"/>
<gene>
    <name evidence="2" type="ORF">DCAR_025505</name>
</gene>
<proteinExistence type="predicted"/>
<dbReference type="Gene3D" id="2.60.60.20">
    <property type="entry name" value="PLAT/LH2 domain"/>
    <property type="match status" value="1"/>
</dbReference>
<dbReference type="Gramene" id="KZM88430">
    <property type="protein sequence ID" value="KZM88430"/>
    <property type="gene ID" value="DCAR_025505"/>
</dbReference>
<comment type="caution">
    <text evidence="2">The sequence shown here is derived from an EMBL/GenBank/DDBJ whole genome shotgun (WGS) entry which is preliminary data.</text>
</comment>
<reference evidence="2" key="1">
    <citation type="journal article" date="2016" name="Nat. Genet.">
        <title>A high-quality carrot genome assembly provides new insights into carotenoid accumulation and asterid genome evolution.</title>
        <authorList>
            <person name="Iorizzo M."/>
            <person name="Ellison S."/>
            <person name="Senalik D."/>
            <person name="Zeng P."/>
            <person name="Satapoomin P."/>
            <person name="Huang J."/>
            <person name="Bowman M."/>
            <person name="Iovene M."/>
            <person name="Sanseverino W."/>
            <person name="Cavagnaro P."/>
            <person name="Yildiz M."/>
            <person name="Macko-Podgorni A."/>
            <person name="Moranska E."/>
            <person name="Grzebelus E."/>
            <person name="Grzebelus D."/>
            <person name="Ashrafi H."/>
            <person name="Zheng Z."/>
            <person name="Cheng S."/>
            <person name="Spooner D."/>
            <person name="Van Deynze A."/>
            <person name="Simon P."/>
        </authorList>
    </citation>
    <scope>NUCLEOTIDE SEQUENCE [LARGE SCALE GENOMIC DNA]</scope>
    <source>
        <tissue evidence="2">Leaf</tissue>
    </source>
</reference>
<dbReference type="AlphaFoldDB" id="A0A161ZPT8"/>
<accession>A0A161ZPT8</accession>
<sequence length="174" mass="19695">MEMKHLLFSSVLLLNLISLLSFSQARSSIVPLPQPALSSFKINTTSKNDRSCSYTVRITTSCSSPVYTRDQISLSFGDAYGNQVYAPRLDDPSTRTFERCSADTFTVYGPCTYPICYLYLYRRGYDGWMPEYVRVYGSSTVTFYYKTYIPSDLWYGFNYCNGVTSSATPAVSVQ</sequence>
<evidence type="ECO:0000256" key="1">
    <source>
        <dbReference type="SAM" id="SignalP"/>
    </source>
</evidence>
<dbReference type="STRING" id="79200.A0A161ZPT8"/>
<dbReference type="PANTHER" id="PTHR31718:SF31">
    <property type="entry name" value="OS01G0172800 PROTEIN"/>
    <property type="match status" value="1"/>
</dbReference>
<feature type="signal peptide" evidence="1">
    <location>
        <begin position="1"/>
        <end position="27"/>
    </location>
</feature>